<accession>A0ACC2U9A7</accession>
<comment type="caution">
    <text evidence="1">The sequence shown here is derived from an EMBL/GenBank/DDBJ whole genome shotgun (WGS) entry which is preliminary data.</text>
</comment>
<name>A0ACC2U9A7_9FUNG</name>
<protein>
    <submittedName>
        <fullName evidence="1">Uncharacterized protein</fullName>
    </submittedName>
</protein>
<dbReference type="EMBL" id="QTSX02001007">
    <property type="protein sequence ID" value="KAJ9083422.1"/>
    <property type="molecule type" value="Genomic_DNA"/>
</dbReference>
<reference evidence="1" key="1">
    <citation type="submission" date="2022-04" db="EMBL/GenBank/DDBJ databases">
        <title>Genome of the entomopathogenic fungus Entomophthora muscae.</title>
        <authorList>
            <person name="Elya C."/>
            <person name="Lovett B.R."/>
            <person name="Lee E."/>
            <person name="Macias A.M."/>
            <person name="Hajek A.E."/>
            <person name="De Bivort B.L."/>
            <person name="Kasson M.T."/>
            <person name="De Fine Licht H.H."/>
            <person name="Stajich J.E."/>
        </authorList>
    </citation>
    <scope>NUCLEOTIDE SEQUENCE</scope>
    <source>
        <strain evidence="1">Berkeley</strain>
    </source>
</reference>
<dbReference type="Proteomes" id="UP001165960">
    <property type="component" value="Unassembled WGS sequence"/>
</dbReference>
<evidence type="ECO:0000313" key="2">
    <source>
        <dbReference type="Proteomes" id="UP001165960"/>
    </source>
</evidence>
<gene>
    <name evidence="1" type="ORF">DSO57_1034870</name>
</gene>
<proteinExistence type="predicted"/>
<sequence length="274" mass="31072">MNPSCCVEAQGPEALAQEICSQCDSSIPPSWIAQFEDVDPDFSEVICYKCASLLLVPKLKRESLKKLSGPFLKQVIECYSSQTQSKVLFANQPPEATELAYDFILNSCHTIPEFRMRLYKENWSTILDAQLYLESVKDLISMYALEGYMYVPRFKVTVDGLRRASIKPVRSPPTLSFPLPPQVSILVRCRLNLSGPPPKFLLSRLNRLYSPSLNNLNLNVKSPPPENKHHSHYFCDDTKIAKEIPSSGYRTFKAISESLGNMKLNFFRRSSHAN</sequence>
<organism evidence="1 2">
    <name type="scientific">Entomophthora muscae</name>
    <dbReference type="NCBI Taxonomy" id="34485"/>
    <lineage>
        <taxon>Eukaryota</taxon>
        <taxon>Fungi</taxon>
        <taxon>Fungi incertae sedis</taxon>
        <taxon>Zoopagomycota</taxon>
        <taxon>Entomophthoromycotina</taxon>
        <taxon>Entomophthoromycetes</taxon>
        <taxon>Entomophthorales</taxon>
        <taxon>Entomophthoraceae</taxon>
        <taxon>Entomophthora</taxon>
    </lineage>
</organism>
<evidence type="ECO:0000313" key="1">
    <source>
        <dbReference type="EMBL" id="KAJ9083422.1"/>
    </source>
</evidence>
<keyword evidence="2" id="KW-1185">Reference proteome</keyword>